<dbReference type="InterPro" id="IPR045357">
    <property type="entry name" value="Aminopeptidase_N-like_N"/>
</dbReference>
<dbReference type="PRINTS" id="PR00756">
    <property type="entry name" value="ALADIPTASE"/>
</dbReference>
<sequence>MHHVDWDLQVDFMQKKITGSGVYHIRHQQAPEVIFDVHHLKITGVWLEDEPQAVDFSFTQEKPFLGQGLKIPLKPGTQKIRIAFETTAEAAALQWLEPEQTTGKKEPFLFTQSQAILARTWLPCQDSPSVRFTYTARVQVPPHLLPLMSADNPQEKNEDGVYFFRMDQPIPSYLLSLAVGDLAFAPLGERCGVYAEPGSLKAAAYEFAETEQMLLAAENLYGPYRWGRYDLLVLPPSFPFGGMENPKLTFATPTIIAGDRSLTSLVAHELAHSWSGNLVTNATWNDFWLNEGFTVYFERRIMEALYGPEYAQMLHTLGYQDLQHTLEELSQKPQDTCLKLNLENRDPDEGLTEIAYEKGNLFLCRLEALVGRARFDAFVNKYFGTFQFTSMDTDRFEQFLEKELLNGDDAVKQQLNAEAWIHSPGIPEGIVPLQARLFEKVAAELQRWETGTPANQLATENWSTHEWLYFLSNLPKTLAHAKMRELDNAFGFTASGNAEIQAEWLRHSIKHGYKEAYPALEAFLVRVGRRKFLMPLYKALLETESGTDLAREIYRKARPNYHSVSTSSLDALIQATP</sequence>
<evidence type="ECO:0000313" key="17">
    <source>
        <dbReference type="Proteomes" id="UP000324133"/>
    </source>
</evidence>
<dbReference type="InterPro" id="IPR015211">
    <property type="entry name" value="Peptidase_M1_C"/>
</dbReference>
<feature type="binding site" evidence="13">
    <location>
        <begin position="239"/>
        <end position="244"/>
    </location>
    <ligand>
        <name>a peptide</name>
        <dbReference type="ChEBI" id="CHEBI:60466"/>
    </ligand>
</feature>
<dbReference type="Gene3D" id="1.25.40.320">
    <property type="entry name" value="Peptidase M1, leukotriene A4 hydrolase/aminopeptidase C-terminal domain"/>
    <property type="match status" value="1"/>
</dbReference>
<dbReference type="GO" id="GO:0016285">
    <property type="term" value="F:alanyl aminopeptidase activity"/>
    <property type="evidence" value="ECO:0007669"/>
    <property type="project" value="UniProtKB-EC"/>
</dbReference>
<evidence type="ECO:0000256" key="9">
    <source>
        <dbReference type="ARBA" id="ARBA00022801"/>
    </source>
</evidence>
<dbReference type="OrthoDB" id="100605at2"/>
<dbReference type="InterPro" id="IPR014782">
    <property type="entry name" value="Peptidase_M1_dom"/>
</dbReference>
<dbReference type="InterPro" id="IPR016024">
    <property type="entry name" value="ARM-type_fold"/>
</dbReference>
<name>A0A5B6TG71_9BACT</name>
<comment type="caution">
    <text evidence="16">The sequence shown here is derived from an EMBL/GenBank/DDBJ whole genome shotgun (WGS) entry which is preliminary data.</text>
</comment>
<dbReference type="PANTHER" id="PTHR45726:SF3">
    <property type="entry name" value="LEUKOTRIENE A-4 HYDROLASE"/>
    <property type="match status" value="1"/>
</dbReference>
<reference evidence="16 17" key="1">
    <citation type="submission" date="2019-07" db="EMBL/GenBank/DDBJ databases">
        <title>Rufibacter sp. nov., isolated from lake sediment.</title>
        <authorList>
            <person name="Qu J.-H."/>
        </authorList>
    </citation>
    <scope>NUCLEOTIDE SEQUENCE [LARGE SCALE GENOMIC DNA]</scope>
    <source>
        <strain evidence="16 17">NBS58-1</strain>
    </source>
</reference>
<dbReference type="InterPro" id="IPR034015">
    <property type="entry name" value="M1_LTA4H"/>
</dbReference>
<evidence type="ECO:0000256" key="6">
    <source>
        <dbReference type="ARBA" id="ARBA00022490"/>
    </source>
</evidence>
<dbReference type="InterPro" id="IPR049980">
    <property type="entry name" value="LTA4H_cat"/>
</dbReference>
<evidence type="ECO:0000259" key="15">
    <source>
        <dbReference type="SMART" id="SM01263"/>
    </source>
</evidence>
<evidence type="ECO:0000256" key="7">
    <source>
        <dbReference type="ARBA" id="ARBA00022670"/>
    </source>
</evidence>
<dbReference type="EMBL" id="VKKY01000002">
    <property type="protein sequence ID" value="KAA3438891.1"/>
    <property type="molecule type" value="Genomic_DNA"/>
</dbReference>
<evidence type="ECO:0000256" key="3">
    <source>
        <dbReference type="ARBA" id="ARBA00010136"/>
    </source>
</evidence>
<evidence type="ECO:0000256" key="8">
    <source>
        <dbReference type="ARBA" id="ARBA00022723"/>
    </source>
</evidence>
<feature type="binding site" evidence="13">
    <location>
        <begin position="112"/>
        <end position="114"/>
    </location>
    <ligand>
        <name>a peptide</name>
        <dbReference type="ChEBI" id="CHEBI:60466"/>
    </ligand>
</feature>
<dbReference type="PANTHER" id="PTHR45726">
    <property type="entry name" value="LEUKOTRIENE A-4 HYDROLASE"/>
    <property type="match status" value="1"/>
</dbReference>
<dbReference type="GO" id="GO:0008270">
    <property type="term" value="F:zinc ion binding"/>
    <property type="evidence" value="ECO:0007669"/>
    <property type="project" value="InterPro"/>
</dbReference>
<dbReference type="Pfam" id="PF01433">
    <property type="entry name" value="Peptidase_M1"/>
    <property type="match status" value="1"/>
</dbReference>
<feature type="binding site" evidence="14">
    <location>
        <position position="291"/>
    </location>
    <ligand>
        <name>Zn(2+)</name>
        <dbReference type="ChEBI" id="CHEBI:29105"/>
        <note>catalytic</note>
    </ligand>
</feature>
<dbReference type="Pfam" id="PF17900">
    <property type="entry name" value="Peptidase_M1_N"/>
    <property type="match status" value="1"/>
</dbReference>
<comment type="catalytic activity">
    <reaction evidence="1">
        <text>Release of an N-terminal amino acid, Xaa-|-Yaa- from a peptide, amide or arylamide. Xaa is preferably Ala, but may be most amino acids including Pro (slow action). When a terminal hydrophobic residue is followed by a prolyl residue, the two may be released as an intact Xaa-Pro dipeptide.</text>
        <dbReference type="EC" id="3.4.11.2"/>
    </reaction>
</comment>
<feature type="active site" description="Proton acceptor" evidence="12">
    <location>
        <position position="269"/>
    </location>
</feature>
<keyword evidence="7" id="KW-0645">Protease</keyword>
<dbReference type="EC" id="3.4.11.2" evidence="4"/>
<evidence type="ECO:0000256" key="11">
    <source>
        <dbReference type="ARBA" id="ARBA00023049"/>
    </source>
</evidence>
<evidence type="ECO:0000313" key="16">
    <source>
        <dbReference type="EMBL" id="KAA3438891.1"/>
    </source>
</evidence>
<dbReference type="GO" id="GO:0008237">
    <property type="term" value="F:metallopeptidase activity"/>
    <property type="evidence" value="ECO:0007669"/>
    <property type="project" value="UniProtKB-KW"/>
</dbReference>
<dbReference type="InterPro" id="IPR027268">
    <property type="entry name" value="Peptidase_M4/M1_CTD_sf"/>
</dbReference>
<evidence type="ECO:0000256" key="10">
    <source>
        <dbReference type="ARBA" id="ARBA00022833"/>
    </source>
</evidence>
<dbReference type="AlphaFoldDB" id="A0A5B6TG71"/>
<keyword evidence="8 14" id="KW-0479">Metal-binding</keyword>
<dbReference type="InterPro" id="IPR001930">
    <property type="entry name" value="Peptidase_M1"/>
</dbReference>
<keyword evidence="6" id="KW-0963">Cytoplasm</keyword>
<dbReference type="SUPFAM" id="SSF63737">
    <property type="entry name" value="Leukotriene A4 hydrolase N-terminal domain"/>
    <property type="match status" value="1"/>
</dbReference>
<keyword evidence="9" id="KW-0378">Hydrolase</keyword>
<protein>
    <recommendedName>
        <fullName evidence="5">Aminopeptidase N</fullName>
        <ecNumber evidence="4">3.4.11.2</ecNumber>
    </recommendedName>
</protein>
<accession>A0A5B6TG71</accession>
<evidence type="ECO:0000256" key="5">
    <source>
        <dbReference type="ARBA" id="ARBA00015611"/>
    </source>
</evidence>
<evidence type="ECO:0000256" key="14">
    <source>
        <dbReference type="PIRSR" id="PIRSR634015-3"/>
    </source>
</evidence>
<evidence type="ECO:0000256" key="13">
    <source>
        <dbReference type="PIRSR" id="PIRSR634015-2"/>
    </source>
</evidence>
<dbReference type="GO" id="GO:0005737">
    <property type="term" value="C:cytoplasm"/>
    <property type="evidence" value="ECO:0007669"/>
    <property type="project" value="UniProtKB-SubCell"/>
</dbReference>
<dbReference type="Gene3D" id="1.10.390.10">
    <property type="entry name" value="Neutral Protease Domain 2"/>
    <property type="match status" value="1"/>
</dbReference>
<dbReference type="SMART" id="SM01263">
    <property type="entry name" value="Leuk-A4-hydro_C"/>
    <property type="match status" value="1"/>
</dbReference>
<dbReference type="Pfam" id="PF09127">
    <property type="entry name" value="Leuk-A4-hydro_C"/>
    <property type="match status" value="1"/>
</dbReference>
<keyword evidence="11" id="KW-0482">Metalloprotease</keyword>
<evidence type="ECO:0000256" key="2">
    <source>
        <dbReference type="ARBA" id="ARBA00004496"/>
    </source>
</evidence>
<comment type="similarity">
    <text evidence="3">Belongs to the peptidase M1 family.</text>
</comment>
<gene>
    <name evidence="16" type="ORF">FOA19_13925</name>
</gene>
<keyword evidence="10 14" id="KW-0862">Zinc</keyword>
<dbReference type="Gene3D" id="2.60.40.1730">
    <property type="entry name" value="tricorn interacting facor f3 domain"/>
    <property type="match status" value="1"/>
</dbReference>
<comment type="subcellular location">
    <subcellularLocation>
        <location evidence="2">Cytoplasm</location>
    </subcellularLocation>
</comment>
<feature type="binding site" evidence="14">
    <location>
        <position position="268"/>
    </location>
    <ligand>
        <name>Zn(2+)</name>
        <dbReference type="ChEBI" id="CHEBI:29105"/>
        <note>catalytic</note>
    </ligand>
</feature>
<evidence type="ECO:0000256" key="1">
    <source>
        <dbReference type="ARBA" id="ARBA00000098"/>
    </source>
</evidence>
<dbReference type="Proteomes" id="UP000324133">
    <property type="component" value="Unassembled WGS sequence"/>
</dbReference>
<feature type="active site" description="Proton donor" evidence="12">
    <location>
        <position position="356"/>
    </location>
</feature>
<dbReference type="InterPro" id="IPR038502">
    <property type="entry name" value="M1_LTA-4_hydro/amino_C_sf"/>
</dbReference>
<dbReference type="Gene3D" id="3.30.2010.30">
    <property type="match status" value="1"/>
</dbReference>
<dbReference type="InterPro" id="IPR042097">
    <property type="entry name" value="Aminopeptidase_N-like_N_sf"/>
</dbReference>
<organism evidence="16 17">
    <name type="scientific">Rufibacter hautae</name>
    <dbReference type="NCBI Taxonomy" id="2595005"/>
    <lineage>
        <taxon>Bacteria</taxon>
        <taxon>Pseudomonadati</taxon>
        <taxon>Bacteroidota</taxon>
        <taxon>Cytophagia</taxon>
        <taxon>Cytophagales</taxon>
        <taxon>Hymenobacteraceae</taxon>
        <taxon>Rufibacter</taxon>
    </lineage>
</organism>
<dbReference type="SUPFAM" id="SSF48371">
    <property type="entry name" value="ARM repeat"/>
    <property type="match status" value="1"/>
</dbReference>
<evidence type="ECO:0000256" key="4">
    <source>
        <dbReference type="ARBA" id="ARBA00012564"/>
    </source>
</evidence>
<feature type="domain" description="Peptidase M1 leukotriene A4 hydrolase/aminopeptidase C-terminal" evidence="15">
    <location>
        <begin position="435"/>
        <end position="573"/>
    </location>
</feature>
<feature type="binding site" evidence="13">
    <location>
        <begin position="529"/>
        <end position="531"/>
    </location>
    <ligand>
        <name>a peptide</name>
        <dbReference type="ChEBI" id="CHEBI:60466"/>
    </ligand>
</feature>
<proteinExistence type="inferred from homology"/>
<dbReference type="SUPFAM" id="SSF55486">
    <property type="entry name" value="Metalloproteases ('zincins'), catalytic domain"/>
    <property type="match status" value="1"/>
</dbReference>
<evidence type="ECO:0000256" key="12">
    <source>
        <dbReference type="PIRSR" id="PIRSR634015-1"/>
    </source>
</evidence>
<comment type="cofactor">
    <cofactor evidence="14">
        <name>Zn(2+)</name>
        <dbReference type="ChEBI" id="CHEBI:29105"/>
    </cofactor>
    <text evidence="14">Binds 1 zinc ion per subunit.</text>
</comment>
<feature type="binding site" evidence="14">
    <location>
        <position position="272"/>
    </location>
    <ligand>
        <name>Zn(2+)</name>
        <dbReference type="ChEBI" id="CHEBI:29105"/>
        <note>catalytic</note>
    </ligand>
</feature>
<keyword evidence="17" id="KW-1185">Reference proteome</keyword>
<dbReference type="GO" id="GO:0006508">
    <property type="term" value="P:proteolysis"/>
    <property type="evidence" value="ECO:0007669"/>
    <property type="project" value="UniProtKB-KW"/>
</dbReference>
<dbReference type="FunFam" id="3.30.2010.30:FF:000001">
    <property type="entry name" value="Leukotriene A(4) hydrolase"/>
    <property type="match status" value="1"/>
</dbReference>
<dbReference type="CDD" id="cd09599">
    <property type="entry name" value="M1_LTA4H"/>
    <property type="match status" value="1"/>
</dbReference>